<proteinExistence type="predicted"/>
<dbReference type="HOGENOM" id="CLU_006842_4_0_1"/>
<comment type="catalytic activity">
    <reaction evidence="8">
        <text>Selective cleavage of 103-Arg-|-Ser-104 and 124-Ile-|-Ile-125 bonds in Limulus clotting factor B to form activated factor B. Cleavage of -Pro-Arg-|-Xaa- bonds in synthetic substrates.</text>
        <dbReference type="EC" id="3.4.21.84"/>
    </reaction>
</comment>
<dbReference type="InterPro" id="IPR043504">
    <property type="entry name" value="Peptidase_S1_PA_chymotrypsin"/>
</dbReference>
<dbReference type="MEROPS" id="S01.B44"/>
<dbReference type="PANTHER" id="PTHR24258">
    <property type="entry name" value="SERINE PROTEASE-RELATED"/>
    <property type="match status" value="1"/>
</dbReference>
<organism evidence="11 12">
    <name type="scientific">Daphnia pulex</name>
    <name type="common">Water flea</name>
    <dbReference type="NCBI Taxonomy" id="6669"/>
    <lineage>
        <taxon>Eukaryota</taxon>
        <taxon>Metazoa</taxon>
        <taxon>Ecdysozoa</taxon>
        <taxon>Arthropoda</taxon>
        <taxon>Crustacea</taxon>
        <taxon>Branchiopoda</taxon>
        <taxon>Diplostraca</taxon>
        <taxon>Cladocera</taxon>
        <taxon>Anomopoda</taxon>
        <taxon>Daphniidae</taxon>
        <taxon>Daphnia</taxon>
    </lineage>
</organism>
<dbReference type="PANTHER" id="PTHR24258:SF116">
    <property type="entry name" value="FI16631P1-RELATED"/>
    <property type="match status" value="1"/>
</dbReference>
<sequence>MPANKPHVQFEFDVVQKEVRTVSFVYGIPRSFPSSGLLWLPKSVIGARPFFYELICVMALVAAASAAPQYPILYPVGSPLSPVQPCSQDEFGRLIPGGFVYPGQGNMQIGSWPWGLMNPMPFYPTDPRFIVFPGPGIPITSDNSEVKPIEEIKPIAPTVPVTGVTPVESNSKPREWLSSTPTVAARSRCLADYRSQKFEAPPPGVAYMVASDITEPHQYPFMVSLFRRYELSCGGSLISPNKILTAAHCVTDTYANLLPASKYQIKLGVHFLNKTTNDAQQSRNVNQIKIHEEYGFDDDGNPHNDIAILTLSSPVEYTDTISPVCLVPSCLNDESGQAVIAMGWGHTTAGGSNSDYLRFAQLSTVSDAKCRKSHGRFFNGEHMFCAFKEGQDTCQYDSGGPLVIENKSQDDKSCRFMQVGIVSFGDGCAKGVPGVYTRVKKYLPWIEKNSK</sequence>
<keyword evidence="5" id="KW-0353">Hemolymph clotting</keyword>
<keyword evidence="12" id="KW-1185">Reference proteome</keyword>
<dbReference type="EMBL" id="GL732528">
    <property type="protein sequence ID" value="EFX87190.1"/>
    <property type="molecule type" value="Genomic_DNA"/>
</dbReference>
<evidence type="ECO:0000256" key="7">
    <source>
        <dbReference type="ARBA" id="ARBA00023157"/>
    </source>
</evidence>
<dbReference type="KEGG" id="dpx:DAPPUDRAFT_312669"/>
<dbReference type="InParanoid" id="E9FZW0"/>
<dbReference type="InterPro" id="IPR001254">
    <property type="entry name" value="Trypsin_dom"/>
</dbReference>
<keyword evidence="7" id="KW-1015">Disulfide bond</keyword>
<dbReference type="CDD" id="cd00190">
    <property type="entry name" value="Tryp_SPc"/>
    <property type="match status" value="1"/>
</dbReference>
<evidence type="ECO:0000256" key="5">
    <source>
        <dbReference type="ARBA" id="ARBA00022820"/>
    </source>
</evidence>
<dbReference type="GO" id="GO:0004252">
    <property type="term" value="F:serine-type endopeptidase activity"/>
    <property type="evidence" value="ECO:0007669"/>
    <property type="project" value="InterPro"/>
</dbReference>
<keyword evidence="4" id="KW-0378">Hydrolase</keyword>
<dbReference type="AlphaFoldDB" id="E9FZW0"/>
<evidence type="ECO:0000256" key="1">
    <source>
        <dbReference type="ARBA" id="ARBA00022659"/>
    </source>
</evidence>
<dbReference type="PROSITE" id="PS50240">
    <property type="entry name" value="TRYPSIN_DOM"/>
    <property type="match status" value="1"/>
</dbReference>
<dbReference type="SMART" id="SM00020">
    <property type="entry name" value="Tryp_SPc"/>
    <property type="match status" value="1"/>
</dbReference>
<accession>E9FZW0</accession>
<evidence type="ECO:0000313" key="12">
    <source>
        <dbReference type="Proteomes" id="UP000000305"/>
    </source>
</evidence>
<keyword evidence="3" id="KW-0732">Signal</keyword>
<reference evidence="11 12" key="1">
    <citation type="journal article" date="2011" name="Science">
        <title>The ecoresponsive genome of Daphnia pulex.</title>
        <authorList>
            <person name="Colbourne J.K."/>
            <person name="Pfrender M.E."/>
            <person name="Gilbert D."/>
            <person name="Thomas W.K."/>
            <person name="Tucker A."/>
            <person name="Oakley T.H."/>
            <person name="Tokishita S."/>
            <person name="Aerts A."/>
            <person name="Arnold G.J."/>
            <person name="Basu M.K."/>
            <person name="Bauer D.J."/>
            <person name="Caceres C.E."/>
            <person name="Carmel L."/>
            <person name="Casola C."/>
            <person name="Choi J.H."/>
            <person name="Detter J.C."/>
            <person name="Dong Q."/>
            <person name="Dusheyko S."/>
            <person name="Eads B.D."/>
            <person name="Frohlich T."/>
            <person name="Geiler-Samerotte K.A."/>
            <person name="Gerlach D."/>
            <person name="Hatcher P."/>
            <person name="Jogdeo S."/>
            <person name="Krijgsveld J."/>
            <person name="Kriventseva E.V."/>
            <person name="Kultz D."/>
            <person name="Laforsch C."/>
            <person name="Lindquist E."/>
            <person name="Lopez J."/>
            <person name="Manak J.R."/>
            <person name="Muller J."/>
            <person name="Pangilinan J."/>
            <person name="Patwardhan R.P."/>
            <person name="Pitluck S."/>
            <person name="Pritham E.J."/>
            <person name="Rechtsteiner A."/>
            <person name="Rho M."/>
            <person name="Rogozin I.B."/>
            <person name="Sakarya O."/>
            <person name="Salamov A."/>
            <person name="Schaack S."/>
            <person name="Shapiro H."/>
            <person name="Shiga Y."/>
            <person name="Skalitzky C."/>
            <person name="Smith Z."/>
            <person name="Souvorov A."/>
            <person name="Sung W."/>
            <person name="Tang Z."/>
            <person name="Tsuchiya D."/>
            <person name="Tu H."/>
            <person name="Vos H."/>
            <person name="Wang M."/>
            <person name="Wolf Y.I."/>
            <person name="Yamagata H."/>
            <person name="Yamada T."/>
            <person name="Ye Y."/>
            <person name="Shaw J.R."/>
            <person name="Andrews J."/>
            <person name="Crease T.J."/>
            <person name="Tang H."/>
            <person name="Lucas S.M."/>
            <person name="Robertson H.M."/>
            <person name="Bork P."/>
            <person name="Koonin E.V."/>
            <person name="Zdobnov E.M."/>
            <person name="Grigoriev I.V."/>
            <person name="Lynch M."/>
            <person name="Boore J.L."/>
        </authorList>
    </citation>
    <scope>NUCLEOTIDE SEQUENCE [LARGE SCALE GENOMIC DNA]</scope>
</reference>
<dbReference type="Gene3D" id="2.40.10.10">
    <property type="entry name" value="Trypsin-like serine proteases"/>
    <property type="match status" value="1"/>
</dbReference>
<dbReference type="GO" id="GO:0042381">
    <property type="term" value="P:hemolymph coagulation"/>
    <property type="evidence" value="ECO:0007669"/>
    <property type="project" value="UniProtKB-KW"/>
</dbReference>
<dbReference type="InterPro" id="IPR018114">
    <property type="entry name" value="TRYPSIN_HIS"/>
</dbReference>
<dbReference type="OrthoDB" id="60866at2759"/>
<keyword evidence="6" id="KW-0720">Serine protease</keyword>
<evidence type="ECO:0000313" key="11">
    <source>
        <dbReference type="EMBL" id="EFX87190.1"/>
    </source>
</evidence>
<dbReference type="GO" id="GO:0006508">
    <property type="term" value="P:proteolysis"/>
    <property type="evidence" value="ECO:0007669"/>
    <property type="project" value="UniProtKB-KW"/>
</dbReference>
<dbReference type="Proteomes" id="UP000000305">
    <property type="component" value="Unassembled WGS sequence"/>
</dbReference>
<dbReference type="PROSITE" id="PS00134">
    <property type="entry name" value="TRYPSIN_HIS"/>
    <property type="match status" value="1"/>
</dbReference>
<evidence type="ECO:0000256" key="9">
    <source>
        <dbReference type="ARBA" id="ARBA00066707"/>
    </source>
</evidence>
<name>E9FZW0_DAPPU</name>
<dbReference type="EC" id="3.4.21.84" evidence="9"/>
<dbReference type="InterPro" id="IPR001314">
    <property type="entry name" value="Peptidase_S1A"/>
</dbReference>
<evidence type="ECO:0000256" key="6">
    <source>
        <dbReference type="ARBA" id="ARBA00022825"/>
    </source>
</evidence>
<evidence type="ECO:0000256" key="8">
    <source>
        <dbReference type="ARBA" id="ARBA00052079"/>
    </source>
</evidence>
<protein>
    <recommendedName>
        <fullName evidence="9">limulus clotting factor C</fullName>
        <ecNumber evidence="9">3.4.21.84</ecNumber>
    </recommendedName>
</protein>
<keyword evidence="1" id="KW-0768">Sushi</keyword>
<dbReference type="PhylomeDB" id="E9FZW0"/>
<evidence type="ECO:0000256" key="2">
    <source>
        <dbReference type="ARBA" id="ARBA00022670"/>
    </source>
</evidence>
<keyword evidence="2" id="KW-0645">Protease</keyword>
<evidence type="ECO:0000256" key="3">
    <source>
        <dbReference type="ARBA" id="ARBA00022729"/>
    </source>
</evidence>
<dbReference type="SUPFAM" id="SSF50494">
    <property type="entry name" value="Trypsin-like serine proteases"/>
    <property type="match status" value="1"/>
</dbReference>
<feature type="domain" description="Peptidase S1" evidence="10">
    <location>
        <begin position="208"/>
        <end position="451"/>
    </location>
</feature>
<dbReference type="FunFam" id="2.40.10.10:FF:000120">
    <property type="entry name" value="Putative serine protease"/>
    <property type="match status" value="1"/>
</dbReference>
<dbReference type="Pfam" id="PF00089">
    <property type="entry name" value="Trypsin"/>
    <property type="match status" value="1"/>
</dbReference>
<dbReference type="eggNOG" id="KOG3627">
    <property type="taxonomic scope" value="Eukaryota"/>
</dbReference>
<evidence type="ECO:0000256" key="4">
    <source>
        <dbReference type="ARBA" id="ARBA00022801"/>
    </source>
</evidence>
<dbReference type="PRINTS" id="PR00722">
    <property type="entry name" value="CHYMOTRYPSIN"/>
</dbReference>
<dbReference type="InterPro" id="IPR009003">
    <property type="entry name" value="Peptidase_S1_PA"/>
</dbReference>
<evidence type="ECO:0000259" key="10">
    <source>
        <dbReference type="PROSITE" id="PS50240"/>
    </source>
</evidence>
<gene>
    <name evidence="11" type="ORF">DAPPUDRAFT_312669</name>
</gene>